<evidence type="ECO:0000313" key="2">
    <source>
        <dbReference type="EMBL" id="CAG6680889.1"/>
    </source>
</evidence>
<sequence>MLNNISRNTIYMIIYCVTLLWSFHFLNKITIARQYALMYFTTQPWCPIRQLMEKSTVTNLYRVFHNCTTKLKPQYPEAKWRKKCPINIGLQMLPFRDTGPVRKMYSSVFAYLLLANG</sequence>
<organism evidence="2">
    <name type="scientific">Cacopsylla melanoneura</name>
    <dbReference type="NCBI Taxonomy" id="428564"/>
    <lineage>
        <taxon>Eukaryota</taxon>
        <taxon>Metazoa</taxon>
        <taxon>Ecdysozoa</taxon>
        <taxon>Arthropoda</taxon>
        <taxon>Hexapoda</taxon>
        <taxon>Insecta</taxon>
        <taxon>Pterygota</taxon>
        <taxon>Neoptera</taxon>
        <taxon>Paraneoptera</taxon>
        <taxon>Hemiptera</taxon>
        <taxon>Sternorrhyncha</taxon>
        <taxon>Psylloidea</taxon>
        <taxon>Psyllidae</taxon>
        <taxon>Psyllinae</taxon>
        <taxon>Cacopsylla</taxon>
    </lineage>
</organism>
<feature type="transmembrane region" description="Helical" evidence="1">
    <location>
        <begin position="12"/>
        <end position="31"/>
    </location>
</feature>
<keyword evidence="1" id="KW-1133">Transmembrane helix</keyword>
<proteinExistence type="predicted"/>
<name>A0A8D8T3N9_9HEMI</name>
<accession>A0A8D8T3N9</accession>
<keyword evidence="1" id="KW-0472">Membrane</keyword>
<dbReference type="EMBL" id="HBUF01253497">
    <property type="protein sequence ID" value="CAG6680887.1"/>
    <property type="molecule type" value="Transcribed_RNA"/>
</dbReference>
<reference evidence="2" key="1">
    <citation type="submission" date="2021-05" db="EMBL/GenBank/DDBJ databases">
        <authorList>
            <person name="Alioto T."/>
            <person name="Alioto T."/>
            <person name="Gomez Garrido J."/>
        </authorList>
    </citation>
    <scope>NUCLEOTIDE SEQUENCE</scope>
</reference>
<dbReference type="EMBL" id="HBUF01253498">
    <property type="protein sequence ID" value="CAG6680889.1"/>
    <property type="molecule type" value="Transcribed_RNA"/>
</dbReference>
<dbReference type="AlphaFoldDB" id="A0A8D8T3N9"/>
<keyword evidence="1" id="KW-0812">Transmembrane</keyword>
<evidence type="ECO:0000256" key="1">
    <source>
        <dbReference type="SAM" id="Phobius"/>
    </source>
</evidence>
<protein>
    <submittedName>
        <fullName evidence="2">Uncharacterized protein</fullName>
    </submittedName>
</protein>